<evidence type="ECO:0000259" key="4">
    <source>
        <dbReference type="PROSITE" id="PS51790"/>
    </source>
</evidence>
<dbReference type="HAMAP" id="MF_01400">
    <property type="entry name" value="MsrB"/>
    <property type="match status" value="1"/>
</dbReference>
<dbReference type="SUPFAM" id="SSF51316">
    <property type="entry name" value="Mss4-like"/>
    <property type="match status" value="1"/>
</dbReference>
<dbReference type="Proteomes" id="UP001500731">
    <property type="component" value="Unassembled WGS sequence"/>
</dbReference>
<dbReference type="NCBIfam" id="TIGR00357">
    <property type="entry name" value="peptide-methionine (R)-S-oxide reductase MsrB"/>
    <property type="match status" value="1"/>
</dbReference>
<dbReference type="RefSeq" id="WP_345187366.1">
    <property type="nucleotide sequence ID" value="NZ_BAABGP010000017.1"/>
</dbReference>
<keyword evidence="1 3" id="KW-0560">Oxidoreductase</keyword>
<dbReference type="InterPro" id="IPR002579">
    <property type="entry name" value="Met_Sox_Rdtase_MsrB_dom"/>
</dbReference>
<dbReference type="Pfam" id="PF01641">
    <property type="entry name" value="SelR"/>
    <property type="match status" value="1"/>
</dbReference>
<keyword evidence="6" id="KW-1185">Reference proteome</keyword>
<feature type="domain" description="MsrB" evidence="4">
    <location>
        <begin position="9"/>
        <end position="132"/>
    </location>
</feature>
<accession>A0ABP8PIG7</accession>
<comment type="similarity">
    <text evidence="3">Belongs to the MsrB Met sulfoxide reductase family.</text>
</comment>
<evidence type="ECO:0000313" key="5">
    <source>
        <dbReference type="EMBL" id="GAA4487255.1"/>
    </source>
</evidence>
<comment type="caution">
    <text evidence="3">Lacks conserved residue(s) required for the propagation of feature annotation.</text>
</comment>
<comment type="catalytic activity">
    <reaction evidence="2 3">
        <text>L-methionyl-[protein] + [thioredoxin]-disulfide + H2O = L-methionyl-(R)-S-oxide-[protein] + [thioredoxin]-dithiol</text>
        <dbReference type="Rhea" id="RHEA:24164"/>
        <dbReference type="Rhea" id="RHEA-COMP:10698"/>
        <dbReference type="Rhea" id="RHEA-COMP:10700"/>
        <dbReference type="Rhea" id="RHEA-COMP:12313"/>
        <dbReference type="Rhea" id="RHEA-COMP:12314"/>
        <dbReference type="ChEBI" id="CHEBI:15377"/>
        <dbReference type="ChEBI" id="CHEBI:16044"/>
        <dbReference type="ChEBI" id="CHEBI:29950"/>
        <dbReference type="ChEBI" id="CHEBI:45764"/>
        <dbReference type="ChEBI" id="CHEBI:50058"/>
        <dbReference type="EC" id="1.8.4.12"/>
    </reaction>
</comment>
<dbReference type="EC" id="1.8.4.12" evidence="3"/>
<organism evidence="5 6">
    <name type="scientific">Microbacterium panaciterrae</name>
    <dbReference type="NCBI Taxonomy" id="985759"/>
    <lineage>
        <taxon>Bacteria</taxon>
        <taxon>Bacillati</taxon>
        <taxon>Actinomycetota</taxon>
        <taxon>Actinomycetes</taxon>
        <taxon>Micrococcales</taxon>
        <taxon>Microbacteriaceae</taxon>
        <taxon>Microbacterium</taxon>
    </lineage>
</organism>
<comment type="caution">
    <text evidence="5">The sequence shown here is derived from an EMBL/GenBank/DDBJ whole genome shotgun (WGS) entry which is preliminary data.</text>
</comment>
<dbReference type="PANTHER" id="PTHR10173:SF59">
    <property type="entry name" value="PEPTIDE METHIONINE SULFOXIDE REDUCTASE MSRA_MSRB"/>
    <property type="match status" value="1"/>
</dbReference>
<dbReference type="InterPro" id="IPR028427">
    <property type="entry name" value="Met_Sox_Rdtase_MsrB"/>
</dbReference>
<dbReference type="EMBL" id="BAABGP010000017">
    <property type="protein sequence ID" value="GAA4487255.1"/>
    <property type="molecule type" value="Genomic_DNA"/>
</dbReference>
<reference evidence="6" key="1">
    <citation type="journal article" date="2019" name="Int. J. Syst. Evol. Microbiol.">
        <title>The Global Catalogue of Microorganisms (GCM) 10K type strain sequencing project: providing services to taxonomists for standard genome sequencing and annotation.</title>
        <authorList>
            <consortium name="The Broad Institute Genomics Platform"/>
            <consortium name="The Broad Institute Genome Sequencing Center for Infectious Disease"/>
            <person name="Wu L."/>
            <person name="Ma J."/>
        </authorList>
    </citation>
    <scope>NUCLEOTIDE SEQUENCE [LARGE SCALE GENOMIC DNA]</scope>
    <source>
        <strain evidence="6">JCM 17839</strain>
    </source>
</reference>
<evidence type="ECO:0000256" key="1">
    <source>
        <dbReference type="ARBA" id="ARBA00023002"/>
    </source>
</evidence>
<evidence type="ECO:0000256" key="3">
    <source>
        <dbReference type="HAMAP-Rule" id="MF_01400"/>
    </source>
</evidence>
<dbReference type="PANTHER" id="PTHR10173">
    <property type="entry name" value="METHIONINE SULFOXIDE REDUCTASE"/>
    <property type="match status" value="1"/>
</dbReference>
<feature type="active site" description="Nucleophile" evidence="3">
    <location>
        <position position="121"/>
    </location>
</feature>
<dbReference type="InterPro" id="IPR011057">
    <property type="entry name" value="Mss4-like_sf"/>
</dbReference>
<evidence type="ECO:0000313" key="6">
    <source>
        <dbReference type="Proteomes" id="UP001500731"/>
    </source>
</evidence>
<dbReference type="PROSITE" id="PS51790">
    <property type="entry name" value="MSRB"/>
    <property type="match status" value="1"/>
</dbReference>
<dbReference type="Gene3D" id="2.170.150.20">
    <property type="entry name" value="Peptide methionine sulfoxide reductase"/>
    <property type="match status" value="1"/>
</dbReference>
<protein>
    <recommendedName>
        <fullName evidence="3">Peptide methionine sulfoxide reductase MsrB</fullName>
        <ecNumber evidence="3">1.8.4.12</ecNumber>
    </recommendedName>
    <alternativeName>
        <fullName evidence="3">Peptide-methionine (R)-S-oxide reductase</fullName>
    </alternativeName>
</protein>
<gene>
    <name evidence="5" type="primary">msrB_2</name>
    <name evidence="3" type="synonym">msrB</name>
    <name evidence="5" type="ORF">GCM10023171_24650</name>
</gene>
<proteinExistence type="inferred from homology"/>
<sequence length="160" mass="17543">MNPTDYRKTAEALDALTAHQYRVTQEGGTEPAFRNEYWNNHDRGIYVDVVSGQPLFSSTDKFDSGTGWPSFTRPIDPDAVTTNTDRTFGMVRTEAISTGAGSHLGHVFDDGPREAGGLRYCMNSASLRFIPAAELEAQGYGAYRGLFDTPTPQSTEEHAS</sequence>
<name>A0ABP8PIG7_9MICO</name>
<evidence type="ECO:0000256" key="2">
    <source>
        <dbReference type="ARBA" id="ARBA00048488"/>
    </source>
</evidence>